<evidence type="ECO:0000313" key="8">
    <source>
        <dbReference type="EMBL" id="KPQ41687.1"/>
    </source>
</evidence>
<proteinExistence type="inferred from homology"/>
<feature type="active site" description="Schiff-base intermediate with substrate" evidence="5">
    <location>
        <position position="178"/>
    </location>
</feature>
<dbReference type="AlphaFoldDB" id="A0A0P8A136"/>
<keyword evidence="8" id="KW-0456">Lyase</keyword>
<keyword evidence="2 5" id="KW-0808">Transferase</keyword>
<dbReference type="GO" id="GO:0016744">
    <property type="term" value="F:transketolase or transaldolase activity"/>
    <property type="evidence" value="ECO:0007669"/>
    <property type="project" value="UniProtKB-UniRule"/>
</dbReference>
<dbReference type="PATRIC" id="fig|1719120.3.peg.4103"/>
<dbReference type="CDD" id="cd00958">
    <property type="entry name" value="DhnA"/>
    <property type="match status" value="1"/>
</dbReference>
<feature type="binding site" evidence="5">
    <location>
        <begin position="147"/>
        <end position="149"/>
    </location>
    <ligand>
        <name>1-deoxy-D-threo-hexo-2,5-diulose 6-phosphate</name>
        <dbReference type="ChEBI" id="CHEBI:58861"/>
    </ligand>
</feature>
<dbReference type="PANTHER" id="PTHR47916:SF1">
    <property type="entry name" value="3-HYDROXY-5-PHOSPHONOOXYPENTANE-2,4-DIONE THIOLASE"/>
    <property type="match status" value="1"/>
</dbReference>
<dbReference type="NCBIfam" id="NF005556">
    <property type="entry name" value="PRK07226.1"/>
    <property type="match status" value="1"/>
</dbReference>
<comment type="catalytic activity">
    <reaction evidence="5">
        <text>1-deoxy-D-threo-hexo-2,5-diulose 6-phosphate + L-aspartate 4-semialdehyde = 2,3-dioxopropyl phosphate + 2-amino-2,3,7-trideoxy-D-lyxo-hept-6-ulosonate</text>
        <dbReference type="Rhea" id="RHEA:25952"/>
        <dbReference type="ChEBI" id="CHEBI:58859"/>
        <dbReference type="ChEBI" id="CHEBI:58860"/>
        <dbReference type="ChEBI" id="CHEBI:58861"/>
        <dbReference type="ChEBI" id="CHEBI:537519"/>
        <dbReference type="EC" id="2.2.1.10"/>
    </reaction>
</comment>
<name>A0A0P8A136_9EURY</name>
<comment type="subunit">
    <text evidence="5">Homodecamer.</text>
</comment>
<dbReference type="InterPro" id="IPR002915">
    <property type="entry name" value="DeoC/FbaB/LacD_aldolase"/>
</dbReference>
<dbReference type="SUPFAM" id="SSF51569">
    <property type="entry name" value="Aldolase"/>
    <property type="match status" value="1"/>
</dbReference>
<evidence type="ECO:0000256" key="4">
    <source>
        <dbReference type="ARBA" id="ARBA00023270"/>
    </source>
</evidence>
<dbReference type="InterPro" id="IPR050456">
    <property type="entry name" value="DeoC/FbaB_aldolase"/>
</dbReference>
<keyword evidence="3 5" id="KW-0057">Aromatic amino acid biosynthesis</keyword>
<dbReference type="PIRSF" id="PIRSF038992">
    <property type="entry name" value="Aldolase_Ia"/>
    <property type="match status" value="1"/>
</dbReference>
<dbReference type="Gene3D" id="3.20.20.70">
    <property type="entry name" value="Aldolase class I"/>
    <property type="match status" value="1"/>
</dbReference>
<keyword evidence="1 5" id="KW-0028">Amino-acid biosynthesis</keyword>
<gene>
    <name evidence="5" type="primary">aroA'</name>
    <name evidence="8" type="ORF">MPEBLZ_03775</name>
</gene>
<feature type="binding site" evidence="5">
    <location>
        <begin position="27"/>
        <end position="31"/>
    </location>
    <ligand>
        <name>1-deoxy-D-threo-hexo-2,5-diulose 6-phosphate</name>
        <dbReference type="ChEBI" id="CHEBI:58861"/>
    </ligand>
</feature>
<dbReference type="HAMAP" id="MF_00960">
    <property type="entry name" value="ADH_synthase"/>
    <property type="match status" value="1"/>
</dbReference>
<keyword evidence="4 5" id="KW-0704">Schiff base</keyword>
<dbReference type="InterPro" id="IPR013785">
    <property type="entry name" value="Aldolase_TIM"/>
</dbReference>
<dbReference type="GO" id="GO:0016836">
    <property type="term" value="F:hydro-lyase activity"/>
    <property type="evidence" value="ECO:0007669"/>
    <property type="project" value="InterPro"/>
</dbReference>
<evidence type="ECO:0000256" key="2">
    <source>
        <dbReference type="ARBA" id="ARBA00022679"/>
    </source>
</evidence>
<evidence type="ECO:0000256" key="5">
    <source>
        <dbReference type="HAMAP-Rule" id="MF_00960"/>
    </source>
</evidence>
<evidence type="ECO:0000313" key="9">
    <source>
        <dbReference type="Proteomes" id="UP000050360"/>
    </source>
</evidence>
<dbReference type="InterPro" id="IPR041720">
    <property type="entry name" value="FbaB-like"/>
</dbReference>
<feature type="binding site" evidence="5">
    <location>
        <begin position="231"/>
        <end position="232"/>
    </location>
    <ligand>
        <name>1-deoxy-D-threo-hexo-2,5-diulose 6-phosphate</name>
        <dbReference type="ChEBI" id="CHEBI:58861"/>
    </ligand>
</feature>
<sequence>MSEIGKKIRLERIMDRESRNMVIIPMDHGISMGPVRGIVNLAEMVNKVADGGANAVLLQKGMAKHGHRGYGRDIGLIIHMSASTSLGPDPNDKVQVCTVEEAIKMGADAVSVHINIGSETEADQLQKLGSVAEQCDAWGMPLIAMMYPRGKDIKNSNDPELVAHVARAGAELGADIIKTNYTGDIDTFRTVVEGCPAPVVMAGGPKTNTDEEFLEMVRGAIDAGGRGVAIGRNVFQHENPTAMTRALTLVVHKGLSVEDAMEAVR</sequence>
<dbReference type="NCBIfam" id="TIGR01949">
    <property type="entry name" value="ADH_synth"/>
    <property type="match status" value="1"/>
</dbReference>
<dbReference type="EC" id="2.2.1.10" evidence="5 6"/>
<evidence type="ECO:0000256" key="7">
    <source>
        <dbReference type="PIRSR" id="PIRSR038992-1"/>
    </source>
</evidence>
<reference evidence="8 9" key="1">
    <citation type="submission" date="2015-09" db="EMBL/GenBank/DDBJ databases">
        <title>A metagenomics-based metabolic model of nitrate-dependent anaerobic oxidation of methane by Methanoperedens-like archaea.</title>
        <authorList>
            <person name="Arshad A."/>
            <person name="Speth D.R."/>
            <person name="De Graaf R.M."/>
            <person name="Op Den Camp H.J."/>
            <person name="Jetten M.S."/>
            <person name="Welte C.U."/>
        </authorList>
    </citation>
    <scope>NUCLEOTIDE SEQUENCE [LARGE SCALE GENOMIC DNA]</scope>
</reference>
<evidence type="ECO:0000256" key="6">
    <source>
        <dbReference type="NCBIfam" id="TIGR01949"/>
    </source>
</evidence>
<feature type="active site" description="Schiff-base intermediate with dihydroxyacetone-P" evidence="7">
    <location>
        <position position="178"/>
    </location>
</feature>
<feature type="active site" description="Proton acceptor" evidence="5">
    <location>
        <position position="27"/>
    </location>
</feature>
<protein>
    <recommendedName>
        <fullName evidence="5 6">2-amino-3,7-dideoxy-D-threo-hept-6-ulosonate synthase</fullName>
        <shortName evidence="5">ADH synthase</shortName>
        <shortName evidence="5">ADHS</shortName>
        <shortName evidence="5">ADTH synthase</shortName>
        <ecNumber evidence="5 6">2.2.1.10</ecNumber>
    </recommendedName>
</protein>
<dbReference type="GO" id="GO:0009073">
    <property type="term" value="P:aromatic amino acid family biosynthetic process"/>
    <property type="evidence" value="ECO:0007669"/>
    <property type="project" value="UniProtKB-UniRule"/>
</dbReference>
<accession>A0A0P8A136</accession>
<evidence type="ECO:0000256" key="3">
    <source>
        <dbReference type="ARBA" id="ARBA00023141"/>
    </source>
</evidence>
<dbReference type="Proteomes" id="UP000050360">
    <property type="component" value="Unassembled WGS sequence"/>
</dbReference>
<comment type="caution">
    <text evidence="8">The sequence shown here is derived from an EMBL/GenBank/DDBJ whole genome shotgun (WGS) entry which is preliminary data.</text>
</comment>
<evidence type="ECO:0000256" key="1">
    <source>
        <dbReference type="ARBA" id="ARBA00022605"/>
    </source>
</evidence>
<dbReference type="EMBL" id="LKCM01000313">
    <property type="protein sequence ID" value="KPQ41687.1"/>
    <property type="molecule type" value="Genomic_DNA"/>
</dbReference>
<dbReference type="SMART" id="SM01133">
    <property type="entry name" value="DeoC"/>
    <property type="match status" value="1"/>
</dbReference>
<dbReference type="PANTHER" id="PTHR47916">
    <property type="entry name" value="FRUCTOSE-BISPHOSPHATE ALDOLASE CLASS 1"/>
    <property type="match status" value="1"/>
</dbReference>
<dbReference type="GO" id="GO:0008652">
    <property type="term" value="P:amino acid biosynthetic process"/>
    <property type="evidence" value="ECO:0007669"/>
    <property type="project" value="UniProtKB-KW"/>
</dbReference>
<comment type="similarity">
    <text evidence="5">Belongs to the DeoC/FbaB aldolase family. ADHS subfamily.</text>
</comment>
<organism evidence="8 9">
    <name type="scientific">Candidatus Methanoperedens nitratireducens</name>
    <dbReference type="NCBI Taxonomy" id="1392998"/>
    <lineage>
        <taxon>Archaea</taxon>
        <taxon>Methanobacteriati</taxon>
        <taxon>Methanobacteriota</taxon>
        <taxon>Stenosarchaea group</taxon>
        <taxon>Methanomicrobia</taxon>
        <taxon>Methanosarcinales</taxon>
        <taxon>ANME-2 cluster</taxon>
        <taxon>Candidatus Methanoperedentaceae</taxon>
        <taxon>Candidatus Methanoperedens</taxon>
    </lineage>
</organism>
<feature type="active site" description="Proton donor" evidence="5 7">
    <location>
        <position position="147"/>
    </location>
</feature>
<dbReference type="InterPro" id="IPR010210">
    <property type="entry name" value="ADH_synthase"/>
</dbReference>
<comment type="function">
    <text evidence="5">Catalyzes a transaldol reaction between 6-deoxy-5-ketofructose 1-phosphate (DKFP) and L-aspartate semialdehyde (ASA) with an elimination of hydroxypyruvaldehyde phosphate to yield 2-amino-3,7-dideoxy-D-threo-hept-6-ulosonate (ADH). Plays a key role in an alternative pathway of the biosynthesis of 3-dehydroquinate (DHQ), which is involved in the canonical pathway for the biosynthesis of aromatic amino acids.</text>
</comment>
<feature type="binding site" evidence="5">
    <location>
        <begin position="203"/>
        <end position="204"/>
    </location>
    <ligand>
        <name>1-deoxy-D-threo-hexo-2,5-diulose 6-phosphate</name>
        <dbReference type="ChEBI" id="CHEBI:58861"/>
    </ligand>
</feature>
<dbReference type="Pfam" id="PF01791">
    <property type="entry name" value="DeoC"/>
    <property type="match status" value="1"/>
</dbReference>
<dbReference type="GO" id="GO:0004332">
    <property type="term" value="F:fructose-bisphosphate aldolase activity"/>
    <property type="evidence" value="ECO:0007669"/>
    <property type="project" value="InterPro"/>
</dbReference>